<dbReference type="RefSeq" id="WP_358353655.1">
    <property type="nucleotide sequence ID" value="NZ_JBEZFP010000031.1"/>
</dbReference>
<sequence length="130" mass="14073">MPYDRTIRVTRDFATTVADVREALAAQGFGIASEIDMAATLKERLGEDMEDYVILGACNPSIARQTLRVDRSIGVMLPCNVVVRREGDTTVVQALDPHVMLEVTGRPELEAAATEATHRLNAALSSLTCA</sequence>
<dbReference type="PIRSF" id="PIRSF021774">
    <property type="entry name" value="UCP021774"/>
    <property type="match status" value="1"/>
</dbReference>
<reference evidence="2 3" key="1">
    <citation type="submission" date="2024-06" db="EMBL/GenBank/DDBJ databases">
        <title>The Natural Products Discovery Center: Release of the First 8490 Sequenced Strains for Exploring Actinobacteria Biosynthetic Diversity.</title>
        <authorList>
            <person name="Kalkreuter E."/>
            <person name="Kautsar S.A."/>
            <person name="Yang D."/>
            <person name="Bader C.D."/>
            <person name="Teijaro C.N."/>
            <person name="Fluegel L."/>
            <person name="Davis C.M."/>
            <person name="Simpson J.R."/>
            <person name="Lauterbach L."/>
            <person name="Steele A.D."/>
            <person name="Gui C."/>
            <person name="Meng S."/>
            <person name="Li G."/>
            <person name="Viehrig K."/>
            <person name="Ye F."/>
            <person name="Su P."/>
            <person name="Kiefer A.F."/>
            <person name="Nichols A."/>
            <person name="Cepeda A.J."/>
            <person name="Yan W."/>
            <person name="Fan B."/>
            <person name="Jiang Y."/>
            <person name="Adhikari A."/>
            <person name="Zheng C.-J."/>
            <person name="Schuster L."/>
            <person name="Cowan T.M."/>
            <person name="Smanski M.J."/>
            <person name="Chevrette M.G."/>
            <person name="De Carvalho L.P.S."/>
            <person name="Shen B."/>
        </authorList>
    </citation>
    <scope>NUCLEOTIDE SEQUENCE [LARGE SCALE GENOMIC DNA]</scope>
    <source>
        <strain evidence="2 3">NPDC048946</strain>
    </source>
</reference>
<protein>
    <submittedName>
        <fullName evidence="2">DUF302 domain-containing protein</fullName>
    </submittedName>
</protein>
<dbReference type="CDD" id="cd14797">
    <property type="entry name" value="DUF302"/>
    <property type="match status" value="1"/>
</dbReference>
<organism evidence="2 3">
    <name type="scientific">Streptodolium elevatio</name>
    <dbReference type="NCBI Taxonomy" id="3157996"/>
    <lineage>
        <taxon>Bacteria</taxon>
        <taxon>Bacillati</taxon>
        <taxon>Actinomycetota</taxon>
        <taxon>Actinomycetes</taxon>
        <taxon>Kitasatosporales</taxon>
        <taxon>Streptomycetaceae</taxon>
        <taxon>Streptodolium</taxon>
    </lineage>
</organism>
<dbReference type="InterPro" id="IPR016796">
    <property type="entry name" value="UCP021774"/>
</dbReference>
<comment type="caution">
    <text evidence="2">The sequence shown here is derived from an EMBL/GenBank/DDBJ whole genome shotgun (WGS) entry which is preliminary data.</text>
</comment>
<keyword evidence="3" id="KW-1185">Reference proteome</keyword>
<evidence type="ECO:0000259" key="1">
    <source>
        <dbReference type="Pfam" id="PF03625"/>
    </source>
</evidence>
<dbReference type="SUPFAM" id="SSF103247">
    <property type="entry name" value="TT1751-like"/>
    <property type="match status" value="1"/>
</dbReference>
<dbReference type="InterPro" id="IPR035923">
    <property type="entry name" value="TT1751-like_sf"/>
</dbReference>
<dbReference type="Pfam" id="PF03625">
    <property type="entry name" value="DUF302"/>
    <property type="match status" value="1"/>
</dbReference>
<proteinExistence type="predicted"/>
<dbReference type="PANTHER" id="PTHR38342:SF1">
    <property type="entry name" value="SLR5037 PROTEIN"/>
    <property type="match status" value="1"/>
</dbReference>
<accession>A0ABV3DHT9</accession>
<name>A0ABV3DHT9_9ACTN</name>
<dbReference type="Gene3D" id="3.30.310.70">
    <property type="entry name" value="TT1751-like domain"/>
    <property type="match status" value="1"/>
</dbReference>
<gene>
    <name evidence="2" type="ORF">AB0C36_14640</name>
</gene>
<dbReference type="Proteomes" id="UP001551482">
    <property type="component" value="Unassembled WGS sequence"/>
</dbReference>
<evidence type="ECO:0000313" key="3">
    <source>
        <dbReference type="Proteomes" id="UP001551482"/>
    </source>
</evidence>
<feature type="domain" description="DUF302" evidence="1">
    <location>
        <begin position="35"/>
        <end position="97"/>
    </location>
</feature>
<dbReference type="PANTHER" id="PTHR38342">
    <property type="entry name" value="SLR5037 PROTEIN"/>
    <property type="match status" value="1"/>
</dbReference>
<dbReference type="EMBL" id="JBEZFP010000031">
    <property type="protein sequence ID" value="MEU8134739.1"/>
    <property type="molecule type" value="Genomic_DNA"/>
</dbReference>
<evidence type="ECO:0000313" key="2">
    <source>
        <dbReference type="EMBL" id="MEU8134739.1"/>
    </source>
</evidence>
<dbReference type="InterPro" id="IPR005180">
    <property type="entry name" value="DUF302"/>
</dbReference>